<reference evidence="1" key="1">
    <citation type="submission" date="2022-01" db="EMBL/GenBank/DDBJ databases">
        <authorList>
            <person name="King R."/>
        </authorList>
    </citation>
    <scope>NUCLEOTIDE SEQUENCE</scope>
</reference>
<keyword evidence="2" id="KW-1185">Reference proteome</keyword>
<dbReference type="OrthoDB" id="6617004at2759"/>
<dbReference type="InterPro" id="IPR012337">
    <property type="entry name" value="RNaseH-like_sf"/>
</dbReference>
<evidence type="ECO:0000313" key="2">
    <source>
        <dbReference type="Proteomes" id="UP001153636"/>
    </source>
</evidence>
<dbReference type="EMBL" id="OV651815">
    <property type="protein sequence ID" value="CAH1108453.1"/>
    <property type="molecule type" value="Genomic_DNA"/>
</dbReference>
<evidence type="ECO:0000313" key="1">
    <source>
        <dbReference type="EMBL" id="CAH1108453.1"/>
    </source>
</evidence>
<proteinExistence type="predicted"/>
<name>A0A9P0GCM8_9CUCU</name>
<dbReference type="SUPFAM" id="SSF53098">
    <property type="entry name" value="Ribonuclease H-like"/>
    <property type="match status" value="1"/>
</dbReference>
<protein>
    <recommendedName>
        <fullName evidence="3">DUF4371 domain-containing protein</fullName>
    </recommendedName>
</protein>
<dbReference type="Proteomes" id="UP001153636">
    <property type="component" value="Chromosome 3"/>
</dbReference>
<organism evidence="1 2">
    <name type="scientific">Psylliodes chrysocephalus</name>
    <dbReference type="NCBI Taxonomy" id="3402493"/>
    <lineage>
        <taxon>Eukaryota</taxon>
        <taxon>Metazoa</taxon>
        <taxon>Ecdysozoa</taxon>
        <taxon>Arthropoda</taxon>
        <taxon>Hexapoda</taxon>
        <taxon>Insecta</taxon>
        <taxon>Pterygota</taxon>
        <taxon>Neoptera</taxon>
        <taxon>Endopterygota</taxon>
        <taxon>Coleoptera</taxon>
        <taxon>Polyphaga</taxon>
        <taxon>Cucujiformia</taxon>
        <taxon>Chrysomeloidea</taxon>
        <taxon>Chrysomelidae</taxon>
        <taxon>Galerucinae</taxon>
        <taxon>Alticini</taxon>
        <taxon>Psylliodes</taxon>
    </lineage>
</organism>
<accession>A0A9P0GCM8</accession>
<dbReference type="PANTHER" id="PTHR45749:SF28">
    <property type="entry name" value="ZINC FINGER MYM-TYPE PROTEIN 1-LIKE-RELATED"/>
    <property type="match status" value="1"/>
</dbReference>
<dbReference type="AlphaFoldDB" id="A0A9P0GCM8"/>
<gene>
    <name evidence="1" type="ORF">PSYICH_LOCUS9403</name>
</gene>
<dbReference type="PANTHER" id="PTHR45749">
    <property type="match status" value="1"/>
</dbReference>
<evidence type="ECO:0008006" key="3">
    <source>
        <dbReference type="Google" id="ProtNLM"/>
    </source>
</evidence>
<sequence>MFAMILYFKIHRKVIAQSFNGAAVMSGQHAGVQALIKKKYPFAHHVHCYAHHLNLIMSKAASANSQVRVFFGNLQDIPGFFNNSPQRVEVLNKIVKRSIPTALQPVGILI</sequence>